<feature type="region of interest" description="Disordered" evidence="1">
    <location>
        <begin position="1"/>
        <end position="35"/>
    </location>
</feature>
<proteinExistence type="predicted"/>
<dbReference type="Pfam" id="PF13561">
    <property type="entry name" value="adh_short_C2"/>
    <property type="match status" value="1"/>
</dbReference>
<evidence type="ECO:0000313" key="3">
    <source>
        <dbReference type="Proteomes" id="UP000245942"/>
    </source>
</evidence>
<sequence>MSAPSPTAPGRNDLLHRPLPSSPPPPPLPLGLTPLHGPPRHEHLVLIIGVGPGMGLCIAQHFAAQGYATALLSRDVQRLEGWARELDVVAKERLRRDREEANQSGSQGKAEEAAPLSRGVFCDVLDPDSVLTGIRSALQLFPGRKLGTAIYNASVRVKRPFLAQTEAQVRDSFQASIMSSFVFMKECVTLMKGGEEGVGGAGTGSGGTILATGATSATRGRASFAAFSMGKTGLRRICEVAAREHGKDNIHIAHIVIDGLIDSSAARKHLGLSDSEYFHDDTVVDPREAAKAYLFLAQQAPSAWTFEMDLRPAREHF</sequence>
<dbReference type="SUPFAM" id="SSF51735">
    <property type="entry name" value="NAD(P)-binding Rossmann-fold domains"/>
    <property type="match status" value="1"/>
</dbReference>
<dbReference type="AlphaFoldDB" id="A0A316U404"/>
<dbReference type="GeneID" id="37015463"/>
<dbReference type="PANTHER" id="PTHR43431:SF7">
    <property type="entry name" value="OXIDOREDUCTASE, SHORT CHAIN DEHYDROGENASE_REDUCTASE FAMILY (AFU_ORTHOLOGUE AFUA_5G14000)"/>
    <property type="match status" value="1"/>
</dbReference>
<protein>
    <submittedName>
        <fullName evidence="2">NAD(P)-binding protein</fullName>
    </submittedName>
</protein>
<organism evidence="2 3">
    <name type="scientific">Pseudomicrostroma glucosiphilum</name>
    <dbReference type="NCBI Taxonomy" id="1684307"/>
    <lineage>
        <taxon>Eukaryota</taxon>
        <taxon>Fungi</taxon>
        <taxon>Dikarya</taxon>
        <taxon>Basidiomycota</taxon>
        <taxon>Ustilaginomycotina</taxon>
        <taxon>Exobasidiomycetes</taxon>
        <taxon>Microstromatales</taxon>
        <taxon>Microstromatales incertae sedis</taxon>
        <taxon>Pseudomicrostroma</taxon>
    </lineage>
</organism>
<feature type="compositionally biased region" description="Pro residues" evidence="1">
    <location>
        <begin position="20"/>
        <end position="29"/>
    </location>
</feature>
<dbReference type="EMBL" id="KZ819331">
    <property type="protein sequence ID" value="PWN19528.1"/>
    <property type="molecule type" value="Genomic_DNA"/>
</dbReference>
<name>A0A316U404_9BASI</name>
<reference evidence="2 3" key="1">
    <citation type="journal article" date="2018" name="Mol. Biol. Evol.">
        <title>Broad Genomic Sampling Reveals a Smut Pathogenic Ancestry of the Fungal Clade Ustilaginomycotina.</title>
        <authorList>
            <person name="Kijpornyongpan T."/>
            <person name="Mondo S.J."/>
            <person name="Barry K."/>
            <person name="Sandor L."/>
            <person name="Lee J."/>
            <person name="Lipzen A."/>
            <person name="Pangilinan J."/>
            <person name="LaButti K."/>
            <person name="Hainaut M."/>
            <person name="Henrissat B."/>
            <person name="Grigoriev I.V."/>
            <person name="Spatafora J.W."/>
            <person name="Aime M.C."/>
        </authorList>
    </citation>
    <scope>NUCLEOTIDE SEQUENCE [LARGE SCALE GENOMIC DNA]</scope>
    <source>
        <strain evidence="2 3">MCA 4718</strain>
    </source>
</reference>
<evidence type="ECO:0000313" key="2">
    <source>
        <dbReference type="EMBL" id="PWN19528.1"/>
    </source>
</evidence>
<dbReference type="Proteomes" id="UP000245942">
    <property type="component" value="Unassembled WGS sequence"/>
</dbReference>
<keyword evidence="3" id="KW-1185">Reference proteome</keyword>
<evidence type="ECO:0000256" key="1">
    <source>
        <dbReference type="SAM" id="MobiDB-lite"/>
    </source>
</evidence>
<gene>
    <name evidence="2" type="ORF">BCV69DRAFT_290843</name>
</gene>
<dbReference type="OrthoDB" id="5399006at2759"/>
<dbReference type="InterPro" id="IPR002347">
    <property type="entry name" value="SDR_fam"/>
</dbReference>
<dbReference type="InterPro" id="IPR036291">
    <property type="entry name" value="NAD(P)-bd_dom_sf"/>
</dbReference>
<dbReference type="STRING" id="1684307.A0A316U404"/>
<dbReference type="RefSeq" id="XP_025346688.1">
    <property type="nucleotide sequence ID" value="XM_025493729.1"/>
</dbReference>
<dbReference type="Gene3D" id="3.40.50.720">
    <property type="entry name" value="NAD(P)-binding Rossmann-like Domain"/>
    <property type="match status" value="1"/>
</dbReference>
<dbReference type="PANTHER" id="PTHR43431">
    <property type="entry name" value="OXIDOREDUCTASE, SHORT CHAIN DEHYDROGENASE/REDUCTASE FAMILY (AFU_ORTHOLOGUE AFUA_5G14000)"/>
    <property type="match status" value="1"/>
</dbReference>
<accession>A0A316U404</accession>
<dbReference type="PRINTS" id="PR00081">
    <property type="entry name" value="GDHRDH"/>
</dbReference>